<name>A0A6L2M3U0_TANCI</name>
<keyword evidence="1" id="KW-0175">Coiled coil</keyword>
<dbReference type="EMBL" id="BKCJ010005790">
    <property type="protein sequence ID" value="GEU68651.1"/>
    <property type="molecule type" value="Genomic_DNA"/>
</dbReference>
<gene>
    <name evidence="3" type="ORF">Tci_040629</name>
</gene>
<evidence type="ECO:0000256" key="1">
    <source>
        <dbReference type="SAM" id="Coils"/>
    </source>
</evidence>
<feature type="coiled-coil region" evidence="1">
    <location>
        <begin position="376"/>
        <end position="417"/>
    </location>
</feature>
<accession>A0A6L2M3U0</accession>
<protein>
    <recommendedName>
        <fullName evidence="4">Transposase (Putative), gypsy type</fullName>
    </recommendedName>
</protein>
<dbReference type="AlphaFoldDB" id="A0A6L2M3U0"/>
<feature type="region of interest" description="Disordered" evidence="2">
    <location>
        <begin position="217"/>
        <end position="245"/>
    </location>
</feature>
<reference evidence="3" key="1">
    <citation type="journal article" date="2019" name="Sci. Rep.">
        <title>Draft genome of Tanacetum cinerariifolium, the natural source of mosquito coil.</title>
        <authorList>
            <person name="Yamashiro T."/>
            <person name="Shiraishi A."/>
            <person name="Satake H."/>
            <person name="Nakayama K."/>
        </authorList>
    </citation>
    <scope>NUCLEOTIDE SEQUENCE</scope>
</reference>
<organism evidence="3">
    <name type="scientific">Tanacetum cinerariifolium</name>
    <name type="common">Dalmatian daisy</name>
    <name type="synonym">Chrysanthemum cinerariifolium</name>
    <dbReference type="NCBI Taxonomy" id="118510"/>
    <lineage>
        <taxon>Eukaryota</taxon>
        <taxon>Viridiplantae</taxon>
        <taxon>Streptophyta</taxon>
        <taxon>Embryophyta</taxon>
        <taxon>Tracheophyta</taxon>
        <taxon>Spermatophyta</taxon>
        <taxon>Magnoliopsida</taxon>
        <taxon>eudicotyledons</taxon>
        <taxon>Gunneridae</taxon>
        <taxon>Pentapetalae</taxon>
        <taxon>asterids</taxon>
        <taxon>campanulids</taxon>
        <taxon>Asterales</taxon>
        <taxon>Asteraceae</taxon>
        <taxon>Asteroideae</taxon>
        <taxon>Anthemideae</taxon>
        <taxon>Anthemidinae</taxon>
        <taxon>Tanacetum</taxon>
    </lineage>
</organism>
<evidence type="ECO:0000256" key="2">
    <source>
        <dbReference type="SAM" id="MobiDB-lite"/>
    </source>
</evidence>
<proteinExistence type="predicted"/>
<sequence>MGTIDSIKSILTQSALDALYEKYHIPDNVHPELPGPNDRIRNSPTVICYCGRQGLSFRDLVPRPRFCSDRSSVQEADIMTWMKTVIRPSGLMMMRVGVLCLRPLFCSLVTISDLFLLYAEMNLFAFIHHADPTKVRIGEMEVREGEFSLLELTQDRVVLLAGVNDQENANFQGVGDDNVNEGGGNATVADQAEEGDHAIQDERVNIVRAEDGFPAIAAEKPRVQKKRRKADGASGSNHPPKKVRADHDAFGDVGHSTGGKSLAIIQELFEQSTLNVEVDVIAAATRATERSSMPPPSVLTAVVATTITVDATFALVHESGTGSVSRSIFRDSASPSTTEENIAGPSQPAVLEGQVAAFESAAVIKDTELASYHVQIAKMTQDLSNLQLSCDELSIKAASLESEKDKLIDQVSTLEGICSGLRDKVIGYKLFKDQIEAVQDEQVKVLSDKVVGLDADLMGMALHLDEEFYPRYLTTIAGRRRIFSRGLKLVVMKCLQSPEYLAALGGAIGRAIDKGMQDESTADIDHGIAGRGLAEVAAYNPTAEANYVASMNALSAVNFPLPAQLSSHKDASMYDLMDLLRLKGPAAETSEASQLQPSPDQLMLPIHRLEDQVVIGETSLSFFLDLAHARVQRLGGNVASRQLSISDALVPLIEPLSAENLVGEASTSEVPVMTTTTALSTTFIQANTVPSVVVTDHEVSGAGPSTEVPPPFKIMFEKEELETMPEHTTTS</sequence>
<evidence type="ECO:0008006" key="4">
    <source>
        <dbReference type="Google" id="ProtNLM"/>
    </source>
</evidence>
<comment type="caution">
    <text evidence="3">The sequence shown here is derived from an EMBL/GenBank/DDBJ whole genome shotgun (WGS) entry which is preliminary data.</text>
</comment>
<evidence type="ECO:0000313" key="3">
    <source>
        <dbReference type="EMBL" id="GEU68651.1"/>
    </source>
</evidence>